<name>A0AA88AWD6_FICCA</name>
<dbReference type="PROSITE" id="PS00107">
    <property type="entry name" value="PROTEIN_KINASE_ATP"/>
    <property type="match status" value="1"/>
</dbReference>
<sequence length="709" mass="78807">MGCACSKTSAVEDSRGESPRKRSSSSSKRYSELKVARHNSSRREDGARIKERSDGGDVKVMLIDKKANGSMRSYGAHETERKKAEKGEITASNHPGFGRIPKATQGEQVAAGWPVWLSAAAPEAIRGWLPRRADTFEKLNKIGQGTYSSVYKARDVVNNKFVALKKVRFDNLDLESVKFMSREILVLRRLDHPNIIKLEGLITSRTSCSLYLIFEYMEHDLTGLASCPGIKFTEPQVKCYMQQLLSGLDHCHSHGVLHRDIKGSNLLVDNNGILKIADFGLASFYDPHLSVPLTSRVVTLWYRPPELLLGASNYGVAVDLWSTGCILGELYAGKPILPGKTEVEQLHKIFKLCGSPSEDYWSKLHLRQSTVMKPPQPYRRCVTEAFKEFPAPAVQLVETLLAVDPANRGTAALALKSEFFTTNPLACDPSSLPKYPPSKEIDAKFREEEARRQGTIGGRGHKVDPERRGQRESQEIHAPNTNASKRQDHSNTRSHSKIFNHRRDEKTVSGFLVDPTKQSRAVKEAREDSEDDLSRRASLSGPLVQGSGRRRAGRECNNDPLAASTRANLSKLSGLVAARTASSDDQQENPGPSQPESMNNLGRFRGSINEVESARMQDRKHRSQKIVYSRPQDDEKTCTKESALHGHGPKSNKIYVSGPLLVSSNSVDQMLKEHDRRIQEFARRTRLDKTRPGTQGAANPTSASRHVDG</sequence>
<feature type="compositionally biased region" description="Polar residues" evidence="8">
    <location>
        <begin position="580"/>
        <end position="600"/>
    </location>
</feature>
<dbReference type="CDD" id="cd07840">
    <property type="entry name" value="STKc_CDK9_like"/>
    <property type="match status" value="1"/>
</dbReference>
<keyword evidence="2" id="KW-0723">Serine/threonine-protein kinase</keyword>
<dbReference type="InterPro" id="IPR000719">
    <property type="entry name" value="Prot_kinase_dom"/>
</dbReference>
<evidence type="ECO:0000256" key="3">
    <source>
        <dbReference type="ARBA" id="ARBA00022679"/>
    </source>
</evidence>
<feature type="compositionally biased region" description="Basic and acidic residues" evidence="8">
    <location>
        <begin position="10"/>
        <end position="20"/>
    </location>
</feature>
<evidence type="ECO:0000256" key="8">
    <source>
        <dbReference type="SAM" id="MobiDB-lite"/>
    </source>
</evidence>
<dbReference type="Gene3D" id="1.10.510.10">
    <property type="entry name" value="Transferase(Phosphotransferase) domain 1"/>
    <property type="match status" value="1"/>
</dbReference>
<feature type="compositionally biased region" description="Basic and acidic residues" evidence="8">
    <location>
        <begin position="461"/>
        <end position="475"/>
    </location>
</feature>
<dbReference type="EMBL" id="BTGU01000048">
    <property type="protein sequence ID" value="GMN53806.1"/>
    <property type="molecule type" value="Genomic_DNA"/>
</dbReference>
<dbReference type="Pfam" id="PF00069">
    <property type="entry name" value="Pkinase"/>
    <property type="match status" value="1"/>
</dbReference>
<dbReference type="PANTHER" id="PTHR24056">
    <property type="entry name" value="CELL DIVISION PROTEIN KINASE"/>
    <property type="match status" value="1"/>
</dbReference>
<protein>
    <recommendedName>
        <fullName evidence="9">Protein kinase domain-containing protein</fullName>
    </recommendedName>
</protein>
<evidence type="ECO:0000256" key="7">
    <source>
        <dbReference type="PROSITE-ProRule" id="PRU10141"/>
    </source>
</evidence>
<feature type="compositionally biased region" description="Basic and acidic residues" evidence="8">
    <location>
        <begin position="631"/>
        <end position="644"/>
    </location>
</feature>
<dbReference type="GO" id="GO:0000307">
    <property type="term" value="C:cyclin-dependent protein kinase holoenzyme complex"/>
    <property type="evidence" value="ECO:0007669"/>
    <property type="project" value="TreeGrafter"/>
</dbReference>
<keyword evidence="6 7" id="KW-0067">ATP-binding</keyword>
<dbReference type="InterPro" id="IPR011009">
    <property type="entry name" value="Kinase-like_dom_sf"/>
</dbReference>
<dbReference type="FunFam" id="1.10.510.10:FF:000043">
    <property type="entry name" value="probable serine/threonine-protein kinase At1g54610"/>
    <property type="match status" value="1"/>
</dbReference>
<evidence type="ECO:0000256" key="4">
    <source>
        <dbReference type="ARBA" id="ARBA00022741"/>
    </source>
</evidence>
<feature type="region of interest" description="Disordered" evidence="8">
    <location>
        <begin position="69"/>
        <end position="100"/>
    </location>
</feature>
<accession>A0AA88AWD6</accession>
<feature type="compositionally biased region" description="Basic and acidic residues" evidence="8">
    <location>
        <begin position="682"/>
        <end position="691"/>
    </location>
</feature>
<reference evidence="10" key="1">
    <citation type="submission" date="2023-07" db="EMBL/GenBank/DDBJ databases">
        <title>draft genome sequence of fig (Ficus carica).</title>
        <authorList>
            <person name="Takahashi T."/>
            <person name="Nishimura K."/>
        </authorList>
    </citation>
    <scope>NUCLEOTIDE SEQUENCE</scope>
</reference>
<gene>
    <name evidence="10" type="ORF">TIFTF001_022935</name>
</gene>
<dbReference type="InterPro" id="IPR050108">
    <property type="entry name" value="CDK"/>
</dbReference>
<dbReference type="GO" id="GO:0005524">
    <property type="term" value="F:ATP binding"/>
    <property type="evidence" value="ECO:0007669"/>
    <property type="project" value="UniProtKB-UniRule"/>
</dbReference>
<dbReference type="GO" id="GO:0008353">
    <property type="term" value="F:RNA polymerase II CTD heptapeptide repeat kinase activity"/>
    <property type="evidence" value="ECO:0007669"/>
    <property type="project" value="TreeGrafter"/>
</dbReference>
<evidence type="ECO:0000256" key="2">
    <source>
        <dbReference type="ARBA" id="ARBA00022527"/>
    </source>
</evidence>
<dbReference type="GO" id="GO:0005634">
    <property type="term" value="C:nucleus"/>
    <property type="evidence" value="ECO:0007669"/>
    <property type="project" value="TreeGrafter"/>
</dbReference>
<evidence type="ECO:0000256" key="5">
    <source>
        <dbReference type="ARBA" id="ARBA00022777"/>
    </source>
</evidence>
<dbReference type="Gene3D" id="3.30.200.20">
    <property type="entry name" value="Phosphorylase Kinase, domain 1"/>
    <property type="match status" value="1"/>
</dbReference>
<dbReference type="AlphaFoldDB" id="A0AA88AWD6"/>
<keyword evidence="11" id="KW-1185">Reference proteome</keyword>
<feature type="compositionally biased region" description="Basic and acidic residues" evidence="8">
    <location>
        <begin position="75"/>
        <end position="88"/>
    </location>
</feature>
<evidence type="ECO:0000259" key="9">
    <source>
        <dbReference type="PROSITE" id="PS50011"/>
    </source>
</evidence>
<dbReference type="GO" id="GO:0032968">
    <property type="term" value="P:positive regulation of transcription elongation by RNA polymerase II"/>
    <property type="evidence" value="ECO:0007669"/>
    <property type="project" value="TreeGrafter"/>
</dbReference>
<comment type="similarity">
    <text evidence="1">Belongs to the protein kinase superfamily. CMGC Ser/Thr protein kinase family. CDC2/CDKX subfamily.</text>
</comment>
<feature type="region of interest" description="Disordered" evidence="8">
    <location>
        <begin position="1"/>
        <end position="57"/>
    </location>
</feature>
<evidence type="ECO:0000256" key="6">
    <source>
        <dbReference type="ARBA" id="ARBA00022840"/>
    </source>
</evidence>
<evidence type="ECO:0000256" key="1">
    <source>
        <dbReference type="ARBA" id="ARBA00006485"/>
    </source>
</evidence>
<feature type="compositionally biased region" description="Polar residues" evidence="8">
    <location>
        <begin position="692"/>
        <end position="709"/>
    </location>
</feature>
<dbReference type="Proteomes" id="UP001187192">
    <property type="component" value="Unassembled WGS sequence"/>
</dbReference>
<keyword evidence="4 7" id="KW-0547">Nucleotide-binding</keyword>
<proteinExistence type="inferred from homology"/>
<feature type="compositionally biased region" description="Basic and acidic residues" evidence="8">
    <location>
        <begin position="29"/>
        <end position="57"/>
    </location>
</feature>
<feature type="region of interest" description="Disordered" evidence="8">
    <location>
        <begin position="682"/>
        <end position="709"/>
    </location>
</feature>
<dbReference type="SMART" id="SM00220">
    <property type="entry name" value="S_TKc"/>
    <property type="match status" value="1"/>
</dbReference>
<dbReference type="PROSITE" id="PS50011">
    <property type="entry name" value="PROTEIN_KINASE_DOM"/>
    <property type="match status" value="1"/>
</dbReference>
<dbReference type="InterPro" id="IPR017441">
    <property type="entry name" value="Protein_kinase_ATP_BS"/>
</dbReference>
<dbReference type="PANTHER" id="PTHR24056:SF380">
    <property type="entry name" value="PROTEIN KINASE DOMAIN-CONTAINING PROTEIN"/>
    <property type="match status" value="1"/>
</dbReference>
<comment type="caution">
    <text evidence="10">The sequence shown here is derived from an EMBL/GenBank/DDBJ whole genome shotgun (WGS) entry which is preliminary data.</text>
</comment>
<keyword evidence="3" id="KW-0808">Transferase</keyword>
<keyword evidence="5" id="KW-0418">Kinase</keyword>
<evidence type="ECO:0000313" key="11">
    <source>
        <dbReference type="Proteomes" id="UP001187192"/>
    </source>
</evidence>
<organism evidence="10 11">
    <name type="scientific">Ficus carica</name>
    <name type="common">Common fig</name>
    <dbReference type="NCBI Taxonomy" id="3494"/>
    <lineage>
        <taxon>Eukaryota</taxon>
        <taxon>Viridiplantae</taxon>
        <taxon>Streptophyta</taxon>
        <taxon>Embryophyta</taxon>
        <taxon>Tracheophyta</taxon>
        <taxon>Spermatophyta</taxon>
        <taxon>Magnoliopsida</taxon>
        <taxon>eudicotyledons</taxon>
        <taxon>Gunneridae</taxon>
        <taxon>Pentapetalae</taxon>
        <taxon>rosids</taxon>
        <taxon>fabids</taxon>
        <taxon>Rosales</taxon>
        <taxon>Moraceae</taxon>
        <taxon>Ficeae</taxon>
        <taxon>Ficus</taxon>
    </lineage>
</organism>
<dbReference type="InterPro" id="IPR008271">
    <property type="entry name" value="Ser/Thr_kinase_AS"/>
</dbReference>
<feature type="binding site" evidence="7">
    <location>
        <position position="165"/>
    </location>
    <ligand>
        <name>ATP</name>
        <dbReference type="ChEBI" id="CHEBI:30616"/>
    </ligand>
</feature>
<feature type="region of interest" description="Disordered" evidence="8">
    <location>
        <begin position="448"/>
        <end position="656"/>
    </location>
</feature>
<evidence type="ECO:0000313" key="10">
    <source>
        <dbReference type="EMBL" id="GMN53806.1"/>
    </source>
</evidence>
<dbReference type="SUPFAM" id="SSF56112">
    <property type="entry name" value="Protein kinase-like (PK-like)"/>
    <property type="match status" value="1"/>
</dbReference>
<dbReference type="FunFam" id="3.30.200.20:FF:000021">
    <property type="entry name" value="probable serine/threonine-protein kinase At1g54610"/>
    <property type="match status" value="1"/>
</dbReference>
<feature type="domain" description="Protein kinase" evidence="9">
    <location>
        <begin position="136"/>
        <end position="420"/>
    </location>
</feature>
<dbReference type="PROSITE" id="PS00108">
    <property type="entry name" value="PROTEIN_KINASE_ST"/>
    <property type="match status" value="1"/>
</dbReference>